<organism evidence="2 3">
    <name type="scientific">Lentinus brumalis</name>
    <dbReference type="NCBI Taxonomy" id="2498619"/>
    <lineage>
        <taxon>Eukaryota</taxon>
        <taxon>Fungi</taxon>
        <taxon>Dikarya</taxon>
        <taxon>Basidiomycota</taxon>
        <taxon>Agaricomycotina</taxon>
        <taxon>Agaricomycetes</taxon>
        <taxon>Polyporales</taxon>
        <taxon>Polyporaceae</taxon>
        <taxon>Lentinus</taxon>
    </lineage>
</organism>
<protein>
    <submittedName>
        <fullName evidence="2">Uncharacterized protein</fullName>
    </submittedName>
</protein>
<accession>A0A371DBE2</accession>
<evidence type="ECO:0000256" key="1">
    <source>
        <dbReference type="SAM" id="MobiDB-lite"/>
    </source>
</evidence>
<name>A0A371DBE2_9APHY</name>
<evidence type="ECO:0000313" key="3">
    <source>
        <dbReference type="Proteomes" id="UP000256964"/>
    </source>
</evidence>
<gene>
    <name evidence="2" type="ORF">OH76DRAFT_490409</name>
</gene>
<dbReference type="EMBL" id="KZ857402">
    <property type="protein sequence ID" value="RDX49846.1"/>
    <property type="molecule type" value="Genomic_DNA"/>
</dbReference>
<feature type="compositionally biased region" description="Polar residues" evidence="1">
    <location>
        <begin position="84"/>
        <end position="94"/>
    </location>
</feature>
<keyword evidence="3" id="KW-1185">Reference proteome</keyword>
<evidence type="ECO:0000313" key="2">
    <source>
        <dbReference type="EMBL" id="RDX49846.1"/>
    </source>
</evidence>
<dbReference type="AlphaFoldDB" id="A0A371DBE2"/>
<reference evidence="2 3" key="1">
    <citation type="journal article" date="2018" name="Biotechnol. Biofuels">
        <title>Integrative visual omics of the white-rot fungus Polyporus brumalis exposes the biotechnological potential of its oxidative enzymes for delignifying raw plant biomass.</title>
        <authorList>
            <person name="Miyauchi S."/>
            <person name="Rancon A."/>
            <person name="Drula E."/>
            <person name="Hage H."/>
            <person name="Chaduli D."/>
            <person name="Favel A."/>
            <person name="Grisel S."/>
            <person name="Henrissat B."/>
            <person name="Herpoel-Gimbert I."/>
            <person name="Ruiz-Duenas F.J."/>
            <person name="Chevret D."/>
            <person name="Hainaut M."/>
            <person name="Lin J."/>
            <person name="Wang M."/>
            <person name="Pangilinan J."/>
            <person name="Lipzen A."/>
            <person name="Lesage-Meessen L."/>
            <person name="Navarro D."/>
            <person name="Riley R."/>
            <person name="Grigoriev I.V."/>
            <person name="Zhou S."/>
            <person name="Raouche S."/>
            <person name="Rosso M.N."/>
        </authorList>
    </citation>
    <scope>NUCLEOTIDE SEQUENCE [LARGE SCALE GENOMIC DNA]</scope>
    <source>
        <strain evidence="2 3">BRFM 1820</strain>
    </source>
</reference>
<feature type="region of interest" description="Disordered" evidence="1">
    <location>
        <begin position="1"/>
        <end position="101"/>
    </location>
</feature>
<dbReference type="Proteomes" id="UP000256964">
    <property type="component" value="Unassembled WGS sequence"/>
</dbReference>
<feature type="compositionally biased region" description="Basic residues" evidence="1">
    <location>
        <begin position="34"/>
        <end position="50"/>
    </location>
</feature>
<proteinExistence type="predicted"/>
<sequence length="167" mass="18429">MTTLPYDADAQLPTRPPWPQSLPESARPSERASHGRAHARAQSHPLRRSHPTCTRGPQATGVDLHHTPSHIGPRLASDCHGARSRTQVRTQNTEGESRQHTHRSFAVIATNARKVINPLLVLPRTLELKVPRPPVVEDILRQCIQVRDGEANFLVQQGAAARVLQTG</sequence>